<reference evidence="3 4" key="1">
    <citation type="submission" date="2014-11" db="EMBL/GenBank/DDBJ databases">
        <authorList>
            <person name="Zhu J."/>
            <person name="Qi W."/>
            <person name="Song R."/>
        </authorList>
    </citation>
    <scope>NUCLEOTIDE SEQUENCE [LARGE SCALE GENOMIC DNA]</scope>
</reference>
<evidence type="ECO:0000256" key="1">
    <source>
        <dbReference type="SAM" id="Coils"/>
    </source>
</evidence>
<gene>
    <name evidence="3" type="ORF">Vbra_10813</name>
</gene>
<feature type="coiled-coil region" evidence="1">
    <location>
        <begin position="95"/>
        <end position="129"/>
    </location>
</feature>
<evidence type="ECO:0000256" key="2">
    <source>
        <dbReference type="SAM" id="MobiDB-lite"/>
    </source>
</evidence>
<keyword evidence="1" id="KW-0175">Coiled coil</keyword>
<keyword evidence="4" id="KW-1185">Reference proteome</keyword>
<feature type="compositionally biased region" description="Polar residues" evidence="2">
    <location>
        <begin position="39"/>
        <end position="48"/>
    </location>
</feature>
<sequence>MNGFLAMPKVTLRGFQRRSASRLSSSPADVYPLPVLQLPPSSNATSLVRESVVRQSPADTPAPPPPSEDSKEELARRTVVDLDADVPLTLDLDNAQVAELKREEARKEVEAFEAAQREMEREVNRTRMQQKMIDEKLEELPLVDVQKTRHDWPAGANETLVENEEFEVTRLAVLEEDSVRMRRRCSYRVRMTYPPALTQRQFNYVLNQRRHPGGHAGDSTAVDDSLVKETMLFVAGRFIDIGLEDLAAAMQAYVPQVTLRETDLGRLRDCVVDPFDAKSRFVPGNSFSFWVHVDGYEVWDPTGTDTGVAPGTWEYRTLAAMLPDRGRAHRNGWGEEATE</sequence>
<evidence type="ECO:0000313" key="3">
    <source>
        <dbReference type="EMBL" id="CEL91653.1"/>
    </source>
</evidence>
<dbReference type="AlphaFoldDB" id="A0A0G4E8I9"/>
<accession>A0A0G4E8I9</accession>
<dbReference type="EMBL" id="CDMY01000007">
    <property type="protein sequence ID" value="CEL91653.1"/>
    <property type="molecule type" value="Genomic_DNA"/>
</dbReference>
<feature type="region of interest" description="Disordered" evidence="2">
    <location>
        <begin position="39"/>
        <end position="73"/>
    </location>
</feature>
<proteinExistence type="predicted"/>
<evidence type="ECO:0000313" key="4">
    <source>
        <dbReference type="Proteomes" id="UP000041254"/>
    </source>
</evidence>
<organism evidence="3 4">
    <name type="scientific">Vitrella brassicaformis (strain CCMP3155)</name>
    <dbReference type="NCBI Taxonomy" id="1169540"/>
    <lineage>
        <taxon>Eukaryota</taxon>
        <taxon>Sar</taxon>
        <taxon>Alveolata</taxon>
        <taxon>Colpodellida</taxon>
        <taxon>Vitrellaceae</taxon>
        <taxon>Vitrella</taxon>
    </lineage>
</organism>
<dbReference type="InParanoid" id="A0A0G4E8I9"/>
<protein>
    <submittedName>
        <fullName evidence="3">Uncharacterized protein</fullName>
    </submittedName>
</protein>
<dbReference type="VEuPathDB" id="CryptoDB:Vbra_10813"/>
<name>A0A0G4E8I9_VITBC</name>
<dbReference type="Proteomes" id="UP000041254">
    <property type="component" value="Unassembled WGS sequence"/>
</dbReference>